<dbReference type="InterPro" id="IPR019786">
    <property type="entry name" value="Zinc_finger_PHD-type_CS"/>
</dbReference>
<organism evidence="9 10">
    <name type="scientific">Strongylocentrotus purpuratus</name>
    <name type="common">Purple sea urchin</name>
    <dbReference type="NCBI Taxonomy" id="7668"/>
    <lineage>
        <taxon>Eukaryota</taxon>
        <taxon>Metazoa</taxon>
        <taxon>Echinodermata</taxon>
        <taxon>Eleutherozoa</taxon>
        <taxon>Echinozoa</taxon>
        <taxon>Echinoidea</taxon>
        <taxon>Euechinoidea</taxon>
        <taxon>Echinacea</taxon>
        <taxon>Camarodonta</taxon>
        <taxon>Echinidea</taxon>
        <taxon>Strongylocentrotidae</taxon>
        <taxon>Strongylocentrotus</taxon>
    </lineage>
</organism>
<feature type="compositionally biased region" description="Polar residues" evidence="7">
    <location>
        <begin position="299"/>
        <end position="312"/>
    </location>
</feature>
<reference evidence="10" key="1">
    <citation type="submission" date="2015-02" db="EMBL/GenBank/DDBJ databases">
        <title>Genome sequencing for Strongylocentrotus purpuratus.</title>
        <authorList>
            <person name="Murali S."/>
            <person name="Liu Y."/>
            <person name="Vee V."/>
            <person name="English A."/>
            <person name="Wang M."/>
            <person name="Skinner E."/>
            <person name="Han Y."/>
            <person name="Muzny D.M."/>
            <person name="Worley K.C."/>
            <person name="Gibbs R.A."/>
        </authorList>
    </citation>
    <scope>NUCLEOTIDE SEQUENCE</scope>
</reference>
<evidence type="ECO:0000259" key="8">
    <source>
        <dbReference type="PROSITE" id="PS50016"/>
    </source>
</evidence>
<keyword evidence="5" id="KW-0539">Nucleus</keyword>
<dbReference type="InterPro" id="IPR001965">
    <property type="entry name" value="Znf_PHD"/>
</dbReference>
<evidence type="ECO:0000256" key="3">
    <source>
        <dbReference type="ARBA" id="ARBA00022771"/>
    </source>
</evidence>
<evidence type="ECO:0000256" key="6">
    <source>
        <dbReference type="PROSITE-ProRule" id="PRU00146"/>
    </source>
</evidence>
<dbReference type="PANTHER" id="PTHR46174">
    <property type="entry name" value="CXXC-TYPE ZINC FINGER PROTEIN 1"/>
    <property type="match status" value="1"/>
</dbReference>
<keyword evidence="3 6" id="KW-0863">Zinc-finger</keyword>
<dbReference type="InterPro" id="IPR013083">
    <property type="entry name" value="Znf_RING/FYVE/PHD"/>
</dbReference>
<name>A0A7M7P535_STRPU</name>
<dbReference type="InterPro" id="IPR037869">
    <property type="entry name" value="Spp1/CFP1"/>
</dbReference>
<evidence type="ECO:0000313" key="10">
    <source>
        <dbReference type="Proteomes" id="UP000007110"/>
    </source>
</evidence>
<dbReference type="SUPFAM" id="SSF57903">
    <property type="entry name" value="FYVE/PHD zinc finger"/>
    <property type="match status" value="1"/>
</dbReference>
<feature type="domain" description="PHD-type" evidence="8">
    <location>
        <begin position="74"/>
        <end position="125"/>
    </location>
</feature>
<feature type="compositionally biased region" description="Polar residues" evidence="7">
    <location>
        <begin position="168"/>
        <end position="190"/>
    </location>
</feature>
<feature type="compositionally biased region" description="Basic and acidic residues" evidence="7">
    <location>
        <begin position="264"/>
        <end position="274"/>
    </location>
</feature>
<dbReference type="GO" id="GO:0008270">
    <property type="term" value="F:zinc ion binding"/>
    <property type="evidence" value="ECO:0007669"/>
    <property type="project" value="UniProtKB-KW"/>
</dbReference>
<feature type="region of interest" description="Disordered" evidence="7">
    <location>
        <begin position="167"/>
        <end position="416"/>
    </location>
</feature>
<dbReference type="InParanoid" id="A0A7M7P535"/>
<evidence type="ECO:0000313" key="9">
    <source>
        <dbReference type="EnsemblMetazoa" id="XP_030845551"/>
    </source>
</evidence>
<keyword evidence="10" id="KW-1185">Reference proteome</keyword>
<keyword evidence="4" id="KW-0862">Zinc</keyword>
<dbReference type="OrthoDB" id="784962at2759"/>
<dbReference type="OMA" id="HNSTQAN"/>
<dbReference type="SMART" id="SM00249">
    <property type="entry name" value="PHD"/>
    <property type="match status" value="1"/>
</dbReference>
<keyword evidence="2" id="KW-0479">Metal-binding</keyword>
<dbReference type="GO" id="GO:0048188">
    <property type="term" value="C:Set1C/COMPASS complex"/>
    <property type="evidence" value="ECO:0000318"/>
    <property type="project" value="GO_Central"/>
</dbReference>
<dbReference type="AlphaFoldDB" id="A0A7M7P535"/>
<feature type="compositionally biased region" description="Low complexity" evidence="7">
    <location>
        <begin position="403"/>
        <end position="414"/>
    </location>
</feature>
<dbReference type="PANTHER" id="PTHR46174:SF1">
    <property type="entry name" value="CXXC-TYPE ZINC FINGER PROTEIN 1"/>
    <property type="match status" value="1"/>
</dbReference>
<evidence type="ECO:0000256" key="7">
    <source>
        <dbReference type="SAM" id="MobiDB-lite"/>
    </source>
</evidence>
<dbReference type="Pfam" id="PF00628">
    <property type="entry name" value="PHD"/>
    <property type="match status" value="1"/>
</dbReference>
<dbReference type="InterPro" id="IPR011011">
    <property type="entry name" value="Znf_FYVE_PHD"/>
</dbReference>
<sequence>MKRLVTTEALFNLLKEWPNIDQLDTTGYRPPLCAWTELATSLRLKNSIGNRKWLYNQWKKNAERLRDRVLEARKLYCVCRTRNDETKPMLACDKCEEWFHHKCIGMRNSPSIKKIYFLCPNCTKTSKKPCSTNDLSQGANSAFSFEPQDNAKVPAPADRDLIQDDSHANSSIADPSLVDISQTDCSGQANSEDDDIHVFKGGASVGKPSTTKDPSDNDQSIHNGAIPDGDSNNESTSDNSEDDDRSKGKGVHVPRTTTEPDNDQSIHDGAKPDDDFNNESTTDNSEDEDRSKGKGVHVPQTTTEPDNDQSIHNGAIPDDDSNNESTSDSSEDDDRSKGKGVHVPRTTTEPDNDQSIHDGAISDDACNNVSTSDNSEDEDRSKGKGVHEPSTHTEPDDEAILVETSSNDSTSESNTENEDIFVDGTHSEFFCITFIFVSYLSSTICDYHFCTVSLLV</sequence>
<feature type="compositionally biased region" description="Polar residues" evidence="7">
    <location>
        <begin position="207"/>
        <end position="222"/>
    </location>
</feature>
<evidence type="ECO:0000256" key="2">
    <source>
        <dbReference type="ARBA" id="ARBA00022723"/>
    </source>
</evidence>
<dbReference type="EnsemblMetazoa" id="XM_030989691">
    <property type="protein sequence ID" value="XP_030845551"/>
    <property type="gene ID" value="LOC105437026"/>
</dbReference>
<dbReference type="InterPro" id="IPR019787">
    <property type="entry name" value="Znf_PHD-finger"/>
</dbReference>
<dbReference type="GeneID" id="105437026"/>
<evidence type="ECO:0000256" key="5">
    <source>
        <dbReference type="ARBA" id="ARBA00023242"/>
    </source>
</evidence>
<proteinExistence type="predicted"/>
<evidence type="ECO:0000256" key="1">
    <source>
        <dbReference type="ARBA" id="ARBA00004123"/>
    </source>
</evidence>
<dbReference type="PROSITE" id="PS01359">
    <property type="entry name" value="ZF_PHD_1"/>
    <property type="match status" value="1"/>
</dbReference>
<feature type="compositionally biased region" description="Basic and acidic residues" evidence="7">
    <location>
        <begin position="379"/>
        <end position="394"/>
    </location>
</feature>
<dbReference type="RefSeq" id="XP_030845551.1">
    <property type="nucleotide sequence ID" value="XM_030989691.1"/>
</dbReference>
<dbReference type="KEGG" id="spu:105437026"/>
<protein>
    <recommendedName>
        <fullName evidence="8">PHD-type domain-containing protein</fullName>
    </recommendedName>
</protein>
<reference evidence="9" key="2">
    <citation type="submission" date="2021-01" db="UniProtKB">
        <authorList>
            <consortium name="EnsemblMetazoa"/>
        </authorList>
    </citation>
    <scope>IDENTIFICATION</scope>
</reference>
<evidence type="ECO:0000256" key="4">
    <source>
        <dbReference type="ARBA" id="ARBA00022833"/>
    </source>
</evidence>
<dbReference type="GO" id="GO:0045893">
    <property type="term" value="P:positive regulation of DNA-templated transcription"/>
    <property type="evidence" value="ECO:0000318"/>
    <property type="project" value="GO_Central"/>
</dbReference>
<dbReference type="PROSITE" id="PS50016">
    <property type="entry name" value="ZF_PHD_2"/>
    <property type="match status" value="1"/>
</dbReference>
<accession>A0A7M7P535</accession>
<comment type="subcellular location">
    <subcellularLocation>
        <location evidence="1">Nucleus</location>
    </subcellularLocation>
</comment>
<dbReference type="Gene3D" id="3.30.40.10">
    <property type="entry name" value="Zinc/RING finger domain, C3HC4 (zinc finger)"/>
    <property type="match status" value="1"/>
</dbReference>
<dbReference type="Proteomes" id="UP000007110">
    <property type="component" value="Unassembled WGS sequence"/>
</dbReference>